<feature type="transmembrane region" description="Helical" evidence="9">
    <location>
        <begin position="66"/>
        <end position="87"/>
    </location>
</feature>
<evidence type="ECO:0000256" key="2">
    <source>
        <dbReference type="ARBA" id="ARBA00022448"/>
    </source>
</evidence>
<dbReference type="RefSeq" id="XP_037226477.1">
    <property type="nucleotide sequence ID" value="XM_037358567.1"/>
</dbReference>
<dbReference type="SUPFAM" id="SSF52540">
    <property type="entry name" value="P-loop containing nucleoside triphosphate hydrolases"/>
    <property type="match status" value="2"/>
</dbReference>
<feature type="transmembrane region" description="Helical" evidence="9">
    <location>
        <begin position="900"/>
        <end position="924"/>
    </location>
</feature>
<dbReference type="Gene3D" id="3.40.50.300">
    <property type="entry name" value="P-loop containing nucleotide triphosphate hydrolases"/>
    <property type="match status" value="2"/>
</dbReference>
<dbReference type="PROSITE" id="PS00211">
    <property type="entry name" value="ABC_TRANSPORTER_1"/>
    <property type="match status" value="1"/>
</dbReference>
<dbReference type="GO" id="GO:0000329">
    <property type="term" value="C:fungal-type vacuole membrane"/>
    <property type="evidence" value="ECO:0007669"/>
    <property type="project" value="TreeGrafter"/>
</dbReference>
<feature type="domain" description="ABC transporter" evidence="10">
    <location>
        <begin position="574"/>
        <end position="796"/>
    </location>
</feature>
<dbReference type="GO" id="GO:0140359">
    <property type="term" value="F:ABC-type transporter activity"/>
    <property type="evidence" value="ECO:0007669"/>
    <property type="project" value="InterPro"/>
</dbReference>
<dbReference type="Pfam" id="PF00005">
    <property type="entry name" value="ABC_tran"/>
    <property type="match status" value="2"/>
</dbReference>
<dbReference type="Pfam" id="PF00664">
    <property type="entry name" value="ABC_membrane"/>
    <property type="match status" value="2"/>
</dbReference>
<dbReference type="SUPFAM" id="SSF90123">
    <property type="entry name" value="ABC transporter transmembrane region"/>
    <property type="match status" value="2"/>
</dbReference>
<evidence type="ECO:0000256" key="6">
    <source>
        <dbReference type="ARBA" id="ARBA00022840"/>
    </source>
</evidence>
<dbReference type="PANTHER" id="PTHR24223:SF353">
    <property type="entry name" value="ABC TRANSPORTER ATP-BINDING PROTEIN_PERMEASE VMR1-RELATED"/>
    <property type="match status" value="1"/>
</dbReference>
<evidence type="ECO:0000259" key="11">
    <source>
        <dbReference type="PROSITE" id="PS50929"/>
    </source>
</evidence>
<dbReference type="OrthoDB" id="6500128at2759"/>
<dbReference type="SMART" id="SM00382">
    <property type="entry name" value="AAA"/>
    <property type="match status" value="2"/>
</dbReference>
<dbReference type="FunFam" id="3.40.50.300:FF:001354">
    <property type="entry name" value="ATP-binding cassette (ABC) transporter, putative"/>
    <property type="match status" value="1"/>
</dbReference>
<feature type="domain" description="ABC transmembrane type-1" evidence="11">
    <location>
        <begin position="245"/>
        <end position="534"/>
    </location>
</feature>
<evidence type="ECO:0000256" key="9">
    <source>
        <dbReference type="SAM" id="Phobius"/>
    </source>
</evidence>
<feature type="domain" description="ABC transporter" evidence="10">
    <location>
        <begin position="1181"/>
        <end position="1408"/>
    </location>
</feature>
<feature type="transmembrane region" description="Helical" evidence="9">
    <location>
        <begin position="862"/>
        <end position="880"/>
    </location>
</feature>
<feature type="domain" description="ABC transmembrane type-1" evidence="11">
    <location>
        <begin position="866"/>
        <end position="1144"/>
    </location>
</feature>
<protein>
    <submittedName>
        <fullName evidence="12">Multidrug resistance-associated ABC transporter protein</fullName>
    </submittedName>
</protein>
<name>A0A8H6WF67_9AGAR</name>
<dbReference type="GO" id="GO:0005524">
    <property type="term" value="F:ATP binding"/>
    <property type="evidence" value="ECO:0007669"/>
    <property type="project" value="UniProtKB-KW"/>
</dbReference>
<dbReference type="EMBL" id="JACAZF010000001">
    <property type="protein sequence ID" value="KAF7316454.1"/>
    <property type="molecule type" value="Genomic_DNA"/>
</dbReference>
<dbReference type="CDD" id="cd03244">
    <property type="entry name" value="ABCC_MRP_domain2"/>
    <property type="match status" value="1"/>
</dbReference>
<keyword evidence="8 9" id="KW-0472">Membrane</keyword>
<dbReference type="InterPro" id="IPR036640">
    <property type="entry name" value="ABC1_TM_sf"/>
</dbReference>
<comment type="subcellular location">
    <subcellularLocation>
        <location evidence="1">Membrane</location>
        <topology evidence="1">Multi-pass membrane protein</topology>
    </subcellularLocation>
</comment>
<dbReference type="InterPro" id="IPR017871">
    <property type="entry name" value="ABC_transporter-like_CS"/>
</dbReference>
<dbReference type="CDD" id="cd18596">
    <property type="entry name" value="ABC_6TM_VMR1_D1_like"/>
    <property type="match status" value="1"/>
</dbReference>
<dbReference type="Gene3D" id="1.20.1560.10">
    <property type="entry name" value="ABC transporter type 1, transmembrane domain"/>
    <property type="match status" value="2"/>
</dbReference>
<feature type="transmembrane region" description="Helical" evidence="9">
    <location>
        <begin position="485"/>
        <end position="515"/>
    </location>
</feature>
<dbReference type="PROSITE" id="PS50893">
    <property type="entry name" value="ABC_TRANSPORTER_2"/>
    <property type="match status" value="2"/>
</dbReference>
<keyword evidence="6" id="KW-0067">ATP-binding</keyword>
<evidence type="ECO:0000256" key="4">
    <source>
        <dbReference type="ARBA" id="ARBA00022737"/>
    </source>
</evidence>
<feature type="transmembrane region" description="Helical" evidence="9">
    <location>
        <begin position="6"/>
        <end position="26"/>
    </location>
</feature>
<evidence type="ECO:0000259" key="10">
    <source>
        <dbReference type="PROSITE" id="PS50893"/>
    </source>
</evidence>
<reference evidence="12" key="1">
    <citation type="submission" date="2020-05" db="EMBL/GenBank/DDBJ databases">
        <title>Mycena genomes resolve the evolution of fungal bioluminescence.</title>
        <authorList>
            <person name="Tsai I.J."/>
        </authorList>
    </citation>
    <scope>NUCLEOTIDE SEQUENCE</scope>
    <source>
        <strain evidence="12">171206Taipei</strain>
    </source>
</reference>
<feature type="transmembrane region" description="Helical" evidence="9">
    <location>
        <begin position="975"/>
        <end position="993"/>
    </location>
</feature>
<sequence>MLSIDAVYVGGVAVSALTLLLSTYFLQQNGVQLTRDSLNLDDVIQPNDEFPVNEVDFWRKIRLRKLFIAASLLGVIACEKSAILWLLPTYLLLLVFVPVHSASITHLSVLSLGISLTKSAILLAPSTKTSASMSIAAFLYSMCAIIALTTPMGPPLCYPGLDGATESVSEYANGSIVNVWLFIFATKVLSLANLPNFQVEHLPIVEARMRAVRNHHDVRRSFNATSRLRLIFHLLRINISTVFKVLLLSFVISFAYYGPPFFLKRLLEYLETDPHRANASSALLWVTGFFLAHFGLSLLMGQMVFMNRVLKTRLELQLHSLLFAKALVRKDVTSAPAPEDHSVNHSKAAIIALMSSDVGQLSALAESIYDIADTPFELLVGVFFLYKLLGVSCLVGLAVTLVCLPLHQRSGSIVADAQSRLFKARDERVSRTNELLGAIKMLKFMALENNFESRLLHIREKELRYQKISFNIETLWTAMGNSVPIIFAIVSFWHFTVIAGHSLTPAIAFTALSIFTEIQFSIKGIPASAIRLIQGFVSAGRISRYLNDAEILPVLPLSSQTRRVVFENACITWPQVAEAGRTPSTPQPFTMKNISLEFPTGELSLVCGRFGSGKTLLLLALLGEAELLSGQVYCPRSPANILASSRAIEEEWIVDGLCAYVPQTAWLRNQSIKDNILFNLPYDEQRYKQTIFACALGEDLRILEDGDDTEIGERGLNLSGGQKQRVDSHTAQHIYKECLKGPLLRGRTVIIVSHYVQLCAPGAAFIVALDQGKVQHQGNLSQFRASPNYGFLVQTDHNMLSAENAEGEKLSAVIDPKQPQAQQGVELAKNTPRKLVQEEQRAIGNVDAAIGLAYFKAWGSRVQWGISLGVLIIAAFSPLLENGWLKIWAGSSTTMPSHSAAFYVTVYAALTFTGLVVKTLRWYILYSGSIHASRRLFQGLLHSILLANVRFHETISRGRLLNRFGKDMEGIDKRISATIGHCVIAFTSAWITFTIISVVGGPVFCLVAVVLGLVFFHYGKMFSIASREMRRLSSVSSSPLHALYWEAVSGITTIRAFGGSTQFMSDMLRLLDINTAPAYWSLATSQWLSFRANALTSVLATAVVVMAVLSPRIDAALAGFTVMFAQNMTNDFQNMAHRFAGLEQDMVALERVKEFSEIEPEEFDDAAKAKPPPEWPQAGEIRAEKLVVRYADDLPPVLHGVSFTISAGEKIGVIGRTGSGKSTLALALFRFVPFTGQIVMDAVDITSIGLRDLRRQLTIIPQDPTILSGTIRSTLDPEGEYSDAAIFDALRRVHLPFDDLETAVSEGGENFSAGEKQLLCLGRAILKQARILIMDEATASVDFSTDKLITQTVRDAFRRSTVLIIAHRLTTIVAYDRVMVLHEGRIAEFDSPRSLLSDPESAFHSMCHAMGDEELQVLKRLAGLESQS</sequence>
<organism evidence="12 13">
    <name type="scientific">Mycena indigotica</name>
    <dbReference type="NCBI Taxonomy" id="2126181"/>
    <lineage>
        <taxon>Eukaryota</taxon>
        <taxon>Fungi</taxon>
        <taxon>Dikarya</taxon>
        <taxon>Basidiomycota</taxon>
        <taxon>Agaricomycotina</taxon>
        <taxon>Agaricomycetes</taxon>
        <taxon>Agaricomycetidae</taxon>
        <taxon>Agaricales</taxon>
        <taxon>Marasmiineae</taxon>
        <taxon>Mycenaceae</taxon>
        <taxon>Mycena</taxon>
    </lineage>
</organism>
<dbReference type="InterPro" id="IPR027417">
    <property type="entry name" value="P-loop_NTPase"/>
</dbReference>
<accession>A0A8H6WF67</accession>
<evidence type="ECO:0000256" key="3">
    <source>
        <dbReference type="ARBA" id="ARBA00022692"/>
    </source>
</evidence>
<dbReference type="FunFam" id="1.20.1560.10:FF:000013">
    <property type="entry name" value="ABC transporter C family member 2"/>
    <property type="match status" value="1"/>
</dbReference>
<feature type="transmembrane region" description="Helical" evidence="9">
    <location>
        <begin position="237"/>
        <end position="257"/>
    </location>
</feature>
<dbReference type="InterPro" id="IPR011527">
    <property type="entry name" value="ABC1_TM_dom"/>
</dbReference>
<dbReference type="PROSITE" id="PS50929">
    <property type="entry name" value="ABC_TM1F"/>
    <property type="match status" value="2"/>
</dbReference>
<feature type="transmembrane region" description="Helical" evidence="9">
    <location>
        <begin position="282"/>
        <end position="305"/>
    </location>
</feature>
<feature type="transmembrane region" description="Helical" evidence="9">
    <location>
        <begin position="171"/>
        <end position="192"/>
    </location>
</feature>
<feature type="transmembrane region" description="Helical" evidence="9">
    <location>
        <begin position="999"/>
        <end position="1019"/>
    </location>
</feature>
<keyword evidence="5" id="KW-0547">Nucleotide-binding</keyword>
<evidence type="ECO:0000256" key="8">
    <source>
        <dbReference type="ARBA" id="ARBA00023136"/>
    </source>
</evidence>
<evidence type="ECO:0000256" key="1">
    <source>
        <dbReference type="ARBA" id="ARBA00004141"/>
    </source>
</evidence>
<keyword evidence="3 9" id="KW-0812">Transmembrane</keyword>
<gene>
    <name evidence="12" type="ORF">MIND_00164400</name>
</gene>
<dbReference type="CDD" id="cd18604">
    <property type="entry name" value="ABC_6TM_VMR1_D2_like"/>
    <property type="match status" value="1"/>
</dbReference>
<keyword evidence="2" id="KW-0813">Transport</keyword>
<evidence type="ECO:0000313" key="13">
    <source>
        <dbReference type="Proteomes" id="UP000636479"/>
    </source>
</evidence>
<dbReference type="GO" id="GO:0016887">
    <property type="term" value="F:ATP hydrolysis activity"/>
    <property type="evidence" value="ECO:0007669"/>
    <property type="project" value="InterPro"/>
</dbReference>
<keyword evidence="13" id="KW-1185">Reference proteome</keyword>
<dbReference type="Proteomes" id="UP000636479">
    <property type="component" value="Unassembled WGS sequence"/>
</dbReference>
<comment type="caution">
    <text evidence="12">The sequence shown here is derived from an EMBL/GenBank/DDBJ whole genome shotgun (WGS) entry which is preliminary data.</text>
</comment>
<dbReference type="InterPro" id="IPR003439">
    <property type="entry name" value="ABC_transporter-like_ATP-bd"/>
</dbReference>
<feature type="transmembrane region" description="Helical" evidence="9">
    <location>
        <begin position="129"/>
        <end position="151"/>
    </location>
</feature>
<dbReference type="InterPro" id="IPR003593">
    <property type="entry name" value="AAA+_ATPase"/>
</dbReference>
<evidence type="ECO:0000256" key="5">
    <source>
        <dbReference type="ARBA" id="ARBA00022741"/>
    </source>
</evidence>
<dbReference type="PANTHER" id="PTHR24223">
    <property type="entry name" value="ATP-BINDING CASSETTE SUB-FAMILY C"/>
    <property type="match status" value="1"/>
</dbReference>
<feature type="transmembrane region" description="Helical" evidence="9">
    <location>
        <begin position="93"/>
        <end position="117"/>
    </location>
</feature>
<keyword evidence="7 9" id="KW-1133">Transmembrane helix</keyword>
<evidence type="ECO:0000313" key="12">
    <source>
        <dbReference type="EMBL" id="KAF7316454.1"/>
    </source>
</evidence>
<evidence type="ECO:0000256" key="7">
    <source>
        <dbReference type="ARBA" id="ARBA00022989"/>
    </source>
</evidence>
<proteinExistence type="predicted"/>
<feature type="transmembrane region" description="Helical" evidence="9">
    <location>
        <begin position="378"/>
        <end position="402"/>
    </location>
</feature>
<dbReference type="GeneID" id="59341083"/>
<keyword evidence="4" id="KW-0677">Repeat</keyword>
<feature type="transmembrane region" description="Helical" evidence="9">
    <location>
        <begin position="1090"/>
        <end position="1109"/>
    </location>
</feature>
<dbReference type="InterPro" id="IPR050173">
    <property type="entry name" value="ABC_transporter_C-like"/>
</dbReference>